<name>A0A822MP61_9VIBR</name>
<evidence type="ECO:0000313" key="1">
    <source>
        <dbReference type="EMBL" id="CDT05252.1"/>
    </source>
</evidence>
<protein>
    <submittedName>
        <fullName evidence="1">Uncharacterized protein</fullName>
    </submittedName>
</protein>
<dbReference type="AlphaFoldDB" id="A0A822MP61"/>
<evidence type="ECO:0000313" key="2">
    <source>
        <dbReference type="Proteomes" id="UP000049495"/>
    </source>
</evidence>
<sequence length="40" mass="4535">MKVIPGQKPVRENRNGLNISILDWVFFGRCLGAKTFLSTQ</sequence>
<accession>A0A822MP61</accession>
<dbReference type="Proteomes" id="UP000049495">
    <property type="component" value="Unassembled WGS sequence"/>
</dbReference>
<dbReference type="EMBL" id="CCJV01000044">
    <property type="protein sequence ID" value="CDT05252.1"/>
    <property type="molecule type" value="Genomic_DNA"/>
</dbReference>
<organism evidence="1 2">
    <name type="scientific">Vibrio crassostreae</name>
    <dbReference type="NCBI Taxonomy" id="246167"/>
    <lineage>
        <taxon>Bacteria</taxon>
        <taxon>Pseudomonadati</taxon>
        <taxon>Pseudomonadota</taxon>
        <taxon>Gammaproteobacteria</taxon>
        <taxon>Vibrionales</taxon>
        <taxon>Vibrionaceae</taxon>
        <taxon>Vibrio</taxon>
    </lineage>
</organism>
<comment type="caution">
    <text evidence="1">The sequence shown here is derived from an EMBL/GenBank/DDBJ whole genome shotgun (WGS) entry which is preliminary data.</text>
</comment>
<proteinExistence type="predicted"/>
<gene>
    <name evidence="1" type="ORF">VCR5J5_1380012</name>
</gene>
<reference evidence="2" key="1">
    <citation type="submission" date="2014-06" db="EMBL/GenBank/DDBJ databases">
        <authorList>
            <person name="Le Roux Frederique"/>
        </authorList>
    </citation>
    <scope>NUCLEOTIDE SEQUENCE [LARGE SCALE GENOMIC DNA]</scope>
    <source>
        <strain evidence="2">J5-5</strain>
    </source>
</reference>